<proteinExistence type="inferred from homology"/>
<keyword evidence="11" id="KW-1185">Reference proteome</keyword>
<feature type="transmembrane region" description="Helical" evidence="7">
    <location>
        <begin position="145"/>
        <end position="167"/>
    </location>
</feature>
<dbReference type="GO" id="GO:0005886">
    <property type="term" value="C:plasma membrane"/>
    <property type="evidence" value="ECO:0007669"/>
    <property type="project" value="UniProtKB-SubCell"/>
</dbReference>
<dbReference type="InterPro" id="IPR000045">
    <property type="entry name" value="Prepilin_IV_endopep_pep"/>
</dbReference>
<keyword evidence="10" id="KW-0489">Methyltransferase</keyword>
<evidence type="ECO:0000256" key="3">
    <source>
        <dbReference type="ARBA" id="ARBA00022475"/>
    </source>
</evidence>
<dbReference type="GO" id="GO:0006465">
    <property type="term" value="P:signal peptide processing"/>
    <property type="evidence" value="ECO:0007669"/>
    <property type="project" value="TreeGrafter"/>
</dbReference>
<reference evidence="10 11" key="1">
    <citation type="submission" date="2016-11" db="EMBL/GenBank/DDBJ databases">
        <authorList>
            <person name="Varghese N."/>
            <person name="Submissions S."/>
        </authorList>
    </citation>
    <scope>NUCLEOTIDE SEQUENCE [LARGE SCALE GENOMIC DNA]</scope>
    <source>
        <strain evidence="10 11">DSM 15287</strain>
    </source>
</reference>
<evidence type="ECO:0000256" key="4">
    <source>
        <dbReference type="ARBA" id="ARBA00022692"/>
    </source>
</evidence>
<dbReference type="Gene3D" id="1.20.120.1220">
    <property type="match status" value="1"/>
</dbReference>
<feature type="transmembrane region" description="Helical" evidence="7">
    <location>
        <begin position="187"/>
        <end position="212"/>
    </location>
</feature>
<comment type="subcellular location">
    <subcellularLocation>
        <location evidence="1">Cell membrane</location>
        <topology evidence="1">Multi-pass membrane protein</topology>
    </subcellularLocation>
</comment>
<dbReference type="InterPro" id="IPR010627">
    <property type="entry name" value="Prepilin_pept_A24_N"/>
</dbReference>
<keyword evidence="3" id="KW-1003">Cell membrane</keyword>
<dbReference type="GO" id="GO:0004190">
    <property type="term" value="F:aspartic-type endopeptidase activity"/>
    <property type="evidence" value="ECO:0007669"/>
    <property type="project" value="InterPro"/>
</dbReference>
<evidence type="ECO:0000256" key="7">
    <source>
        <dbReference type="SAM" id="Phobius"/>
    </source>
</evidence>
<keyword evidence="6 7" id="KW-0472">Membrane</keyword>
<evidence type="ECO:0000256" key="1">
    <source>
        <dbReference type="ARBA" id="ARBA00004651"/>
    </source>
</evidence>
<evidence type="ECO:0000256" key="6">
    <source>
        <dbReference type="ARBA" id="ARBA00023136"/>
    </source>
</evidence>
<feature type="domain" description="Prepilin type IV endopeptidase peptidase" evidence="8">
    <location>
        <begin position="104"/>
        <end position="208"/>
    </location>
</feature>
<dbReference type="PANTHER" id="PTHR30487:SF0">
    <property type="entry name" value="PREPILIN LEADER PEPTIDASE_N-METHYLTRANSFERASE-RELATED"/>
    <property type="match status" value="1"/>
</dbReference>
<feature type="transmembrane region" description="Helical" evidence="7">
    <location>
        <begin position="7"/>
        <end position="27"/>
    </location>
</feature>
<comment type="similarity">
    <text evidence="2">Belongs to the peptidase A24 family.</text>
</comment>
<keyword evidence="10" id="KW-0808">Transferase</keyword>
<gene>
    <name evidence="10" type="ORF">SAMN02745170_00143</name>
</gene>
<keyword evidence="5 7" id="KW-1133">Transmembrane helix</keyword>
<dbReference type="InterPro" id="IPR050882">
    <property type="entry name" value="Prepilin_peptidase/N-MTase"/>
</dbReference>
<dbReference type="AlphaFoldDB" id="A0A1M6AG47"/>
<feature type="transmembrane region" description="Helical" evidence="7">
    <location>
        <begin position="86"/>
        <end position="116"/>
    </location>
</feature>
<name>A0A1M6AG47_9FIRM</name>
<dbReference type="GO" id="GO:0032259">
    <property type="term" value="P:methylation"/>
    <property type="evidence" value="ECO:0007669"/>
    <property type="project" value="UniProtKB-KW"/>
</dbReference>
<evidence type="ECO:0000259" key="8">
    <source>
        <dbReference type="Pfam" id="PF01478"/>
    </source>
</evidence>
<dbReference type="EMBL" id="FQZD01000004">
    <property type="protein sequence ID" value="SHI35268.1"/>
    <property type="molecule type" value="Genomic_DNA"/>
</dbReference>
<dbReference type="PANTHER" id="PTHR30487">
    <property type="entry name" value="TYPE 4 PREPILIN-LIKE PROTEINS LEADER PEPTIDE-PROCESSING ENZYME"/>
    <property type="match status" value="1"/>
</dbReference>
<dbReference type="Pfam" id="PF01478">
    <property type="entry name" value="Peptidase_A24"/>
    <property type="match status" value="1"/>
</dbReference>
<protein>
    <submittedName>
        <fullName evidence="10">Leader peptidase (Prepilin peptidase) / N-methyltransferase</fullName>
    </submittedName>
</protein>
<evidence type="ECO:0000259" key="9">
    <source>
        <dbReference type="Pfam" id="PF06750"/>
    </source>
</evidence>
<evidence type="ECO:0000256" key="2">
    <source>
        <dbReference type="ARBA" id="ARBA00005801"/>
    </source>
</evidence>
<dbReference type="GO" id="GO:0008168">
    <property type="term" value="F:methyltransferase activity"/>
    <property type="evidence" value="ECO:0007669"/>
    <property type="project" value="UniProtKB-KW"/>
</dbReference>
<accession>A0A1M6AG47</accession>
<feature type="transmembrane region" description="Helical" evidence="7">
    <location>
        <begin position="224"/>
        <end position="247"/>
    </location>
</feature>
<dbReference type="Pfam" id="PF06750">
    <property type="entry name" value="A24_N_bact"/>
    <property type="match status" value="1"/>
</dbReference>
<sequence length="252" mass="27559">MFLCMNLFFFVAGVCIGSFLNVCIYRLPQNQSILYPPSHCGVCRQRLQILDLIPVFSYLFSRGHCRHCGAAYSSRYTIVELLTGCLFIWCYTVFGIGFPLIKALILTSFLLVITYIDYDHQLILDKVLLFMAGAGALIECLTPSVGLLSMLVGSLAGGGLLLLIAIVSKGGMGGGDIKLATVLGIYLGAKLTLLALFLSFVIGGVVAVFILLLKRKGRRDCIPFGPFIAAGAFLSLLYGQELIRWYWNLCMG</sequence>
<evidence type="ECO:0000313" key="10">
    <source>
        <dbReference type="EMBL" id="SHI35268.1"/>
    </source>
</evidence>
<feature type="domain" description="Prepilin peptidase A24 N-terminal" evidence="9">
    <location>
        <begin position="11"/>
        <end position="93"/>
    </location>
</feature>
<evidence type="ECO:0000313" key="11">
    <source>
        <dbReference type="Proteomes" id="UP000322917"/>
    </source>
</evidence>
<organism evidence="10 11">
    <name type="scientific">Propionispora hippei DSM 15287</name>
    <dbReference type="NCBI Taxonomy" id="1123003"/>
    <lineage>
        <taxon>Bacteria</taxon>
        <taxon>Bacillati</taxon>
        <taxon>Bacillota</taxon>
        <taxon>Negativicutes</taxon>
        <taxon>Selenomonadales</taxon>
        <taxon>Sporomusaceae</taxon>
        <taxon>Propionispora</taxon>
    </lineage>
</organism>
<keyword evidence="4 7" id="KW-0812">Transmembrane</keyword>
<evidence type="ECO:0000256" key="5">
    <source>
        <dbReference type="ARBA" id="ARBA00022989"/>
    </source>
</evidence>
<dbReference type="Proteomes" id="UP000322917">
    <property type="component" value="Unassembled WGS sequence"/>
</dbReference>